<sequence>MIRAFAIATIALSAIPLSAQTVPMPSTDTPRIQSVRGDIGGPILLTALPETSLTVMLEPGETVTRAVLGGNRSWSVTVSSEADSFQVLPARAASPANLTIETDRRMYDFMLETGLGLQAAYLVRLEFDRSQLDEFPVASPPEPIGELVWSYRLRGDRSVRPLSIRDDGSKTVIEYAPGQPLPAVFAIGASGDEEVVNGYMRGEKFVIDRIHQRLVFRIDKEKATARRNRKQDAVR</sequence>
<accession>A0ABS6SPB2</accession>
<dbReference type="InterPro" id="IPR010258">
    <property type="entry name" value="Conjugal_tfr_TrbG/VirB9/CagX"/>
</dbReference>
<gene>
    <name evidence="2" type="ORF">KCG45_08715</name>
</gene>
<comment type="caution">
    <text evidence="2">The sequence shown here is derived from an EMBL/GenBank/DDBJ whole genome shotgun (WGS) entry which is preliminary data.</text>
</comment>
<dbReference type="Pfam" id="PF03524">
    <property type="entry name" value="CagX"/>
    <property type="match status" value="1"/>
</dbReference>
<evidence type="ECO:0000313" key="2">
    <source>
        <dbReference type="EMBL" id="MBV7266258.1"/>
    </source>
</evidence>
<organism evidence="2 3">
    <name type="scientific">Erythrobacter ani</name>
    <dbReference type="NCBI Taxonomy" id="2827235"/>
    <lineage>
        <taxon>Bacteria</taxon>
        <taxon>Pseudomonadati</taxon>
        <taxon>Pseudomonadota</taxon>
        <taxon>Alphaproteobacteria</taxon>
        <taxon>Sphingomonadales</taxon>
        <taxon>Erythrobacteraceae</taxon>
        <taxon>Erythrobacter/Porphyrobacter group</taxon>
        <taxon>Erythrobacter</taxon>
    </lineage>
</organism>
<keyword evidence="1" id="KW-0732">Signal</keyword>
<evidence type="ECO:0000256" key="1">
    <source>
        <dbReference type="SAM" id="SignalP"/>
    </source>
</evidence>
<dbReference type="CDD" id="cd06911">
    <property type="entry name" value="VirB9_CagX_TrbG"/>
    <property type="match status" value="1"/>
</dbReference>
<name>A0ABS6SPB2_9SPHN</name>
<evidence type="ECO:0000313" key="3">
    <source>
        <dbReference type="Proteomes" id="UP000699975"/>
    </source>
</evidence>
<feature type="signal peptide" evidence="1">
    <location>
        <begin position="1"/>
        <end position="19"/>
    </location>
</feature>
<keyword evidence="3" id="KW-1185">Reference proteome</keyword>
<dbReference type="RefSeq" id="WP_218316879.1">
    <property type="nucleotide sequence ID" value="NZ_JAGSPB010000002.1"/>
</dbReference>
<reference evidence="2 3" key="1">
    <citation type="submission" date="2021-04" db="EMBL/GenBank/DDBJ databases">
        <authorList>
            <person name="Pira H."/>
            <person name="Risdian C."/>
            <person name="Wink J."/>
        </authorList>
    </citation>
    <scope>NUCLEOTIDE SEQUENCE [LARGE SCALE GENOMIC DNA]</scope>
    <source>
        <strain evidence="2 3">WH131</strain>
    </source>
</reference>
<feature type="chain" id="PRO_5045836668" evidence="1">
    <location>
        <begin position="20"/>
        <end position="235"/>
    </location>
</feature>
<dbReference type="EMBL" id="JAGSPB010000002">
    <property type="protein sequence ID" value="MBV7266258.1"/>
    <property type="molecule type" value="Genomic_DNA"/>
</dbReference>
<dbReference type="Proteomes" id="UP000699975">
    <property type="component" value="Unassembled WGS sequence"/>
</dbReference>
<proteinExistence type="predicted"/>
<protein>
    <submittedName>
        <fullName evidence="2">TrbG/VirB9 family P-type conjugative transfer protein</fullName>
    </submittedName>
</protein>
<dbReference type="InterPro" id="IPR033645">
    <property type="entry name" value="VirB9/CagX/TrbG_C"/>
</dbReference>